<protein>
    <submittedName>
        <fullName evidence="1">Uncharacterized protein</fullName>
    </submittedName>
</protein>
<name>A0AAD5XHY1_9FUNG</name>
<dbReference type="AlphaFoldDB" id="A0AAD5XHY1"/>
<gene>
    <name evidence="1" type="ORF">HK100_009532</name>
</gene>
<sequence>MNTGEVSSLLQTVGREAYKLIQKYVDVKRHLGSHYDVLIDRKMLGQAISRQPTLLVPPEEFSQSITTSVPDNSRPCWYWLLEDVFGDRSGSVMKPSEKLNSVRIVDSNLALMTNRMVLHQILAEYATDDELIRWGAETIELSFCTVTQVTSGANVIVHYEPNAHVTVTRRPQKIDLASVCERANKARADKQILRTASFQRIFEYGNELIGAVHLLMQLPLISYEEADCYMFASLKLLSEVLFGGEGTAFGFARIDRNTTARLASYCSGDTTPEDSARLLKEMWDVGYNDLAGANDSSNDTERWVLATFMAGIHCTKMRYMGKSLTSQNIYRTVWLANSKRLV</sequence>
<keyword evidence="2" id="KW-1185">Reference proteome</keyword>
<organism evidence="1 2">
    <name type="scientific">Physocladia obscura</name>
    <dbReference type="NCBI Taxonomy" id="109957"/>
    <lineage>
        <taxon>Eukaryota</taxon>
        <taxon>Fungi</taxon>
        <taxon>Fungi incertae sedis</taxon>
        <taxon>Chytridiomycota</taxon>
        <taxon>Chytridiomycota incertae sedis</taxon>
        <taxon>Chytridiomycetes</taxon>
        <taxon>Chytridiales</taxon>
        <taxon>Chytriomycetaceae</taxon>
        <taxon>Physocladia</taxon>
    </lineage>
</organism>
<proteinExistence type="predicted"/>
<evidence type="ECO:0000313" key="2">
    <source>
        <dbReference type="Proteomes" id="UP001211907"/>
    </source>
</evidence>
<accession>A0AAD5XHY1</accession>
<comment type="caution">
    <text evidence="1">The sequence shown here is derived from an EMBL/GenBank/DDBJ whole genome shotgun (WGS) entry which is preliminary data.</text>
</comment>
<reference evidence="1" key="1">
    <citation type="submission" date="2020-05" db="EMBL/GenBank/DDBJ databases">
        <title>Phylogenomic resolution of chytrid fungi.</title>
        <authorList>
            <person name="Stajich J.E."/>
            <person name="Amses K."/>
            <person name="Simmons R."/>
            <person name="Seto K."/>
            <person name="Myers J."/>
            <person name="Bonds A."/>
            <person name="Quandt C.A."/>
            <person name="Barry K."/>
            <person name="Liu P."/>
            <person name="Grigoriev I."/>
            <person name="Longcore J.E."/>
            <person name="James T.Y."/>
        </authorList>
    </citation>
    <scope>NUCLEOTIDE SEQUENCE</scope>
    <source>
        <strain evidence="1">JEL0513</strain>
    </source>
</reference>
<dbReference type="Proteomes" id="UP001211907">
    <property type="component" value="Unassembled WGS sequence"/>
</dbReference>
<dbReference type="EMBL" id="JADGJH010000492">
    <property type="protein sequence ID" value="KAJ3127814.1"/>
    <property type="molecule type" value="Genomic_DNA"/>
</dbReference>
<evidence type="ECO:0000313" key="1">
    <source>
        <dbReference type="EMBL" id="KAJ3127814.1"/>
    </source>
</evidence>